<dbReference type="Proteomes" id="UP000502345">
    <property type="component" value="Chromosome"/>
</dbReference>
<dbReference type="EMBL" id="CP050124">
    <property type="protein sequence ID" value="QIP37299.1"/>
    <property type="molecule type" value="Genomic_DNA"/>
</dbReference>
<reference evidence="1 2" key="1">
    <citation type="submission" date="2020-03" db="EMBL/GenBank/DDBJ databases">
        <title>Screen low temperature-resistant strains for efficient degradation of petroleum hydrocarbons under the low temperature.</title>
        <authorList>
            <person name="Wang Y."/>
            <person name="Chen J."/>
        </authorList>
    </citation>
    <scope>NUCLEOTIDE SEQUENCE [LARGE SCALE GENOMIC DNA]</scope>
    <source>
        <strain evidence="1 2">KB1</strain>
    </source>
</reference>
<proteinExistence type="predicted"/>
<evidence type="ECO:0000313" key="2">
    <source>
        <dbReference type="Proteomes" id="UP000502345"/>
    </source>
</evidence>
<accession>A0A6G9CKA3</accession>
<dbReference type="AlphaFoldDB" id="A0A6G9CKA3"/>
<evidence type="ECO:0000313" key="1">
    <source>
        <dbReference type="EMBL" id="QIP37299.1"/>
    </source>
</evidence>
<organism evidence="1 2">
    <name type="scientific">Rhodococcus erythropolis</name>
    <name type="common">Arthrobacter picolinophilus</name>
    <dbReference type="NCBI Taxonomy" id="1833"/>
    <lineage>
        <taxon>Bacteria</taxon>
        <taxon>Bacillati</taxon>
        <taxon>Actinomycetota</taxon>
        <taxon>Actinomycetes</taxon>
        <taxon>Mycobacteriales</taxon>
        <taxon>Nocardiaceae</taxon>
        <taxon>Rhodococcus</taxon>
        <taxon>Rhodococcus erythropolis group</taxon>
    </lineage>
</organism>
<name>A0A6G9CKA3_RHOER</name>
<gene>
    <name evidence="1" type="ORF">G9444_0055</name>
</gene>
<sequence>MGSLRWPSTIDETAEDWLGAICAPGKFFDGNPIGGAIAGATCITTGSETIFILEYDSNFKMQNDLVAYHVRFYASSIDESGRITVFATNNQNTGRALSPLESFGFKIRTVS</sequence>
<protein>
    <submittedName>
        <fullName evidence="1">Uncharacterized protein</fullName>
    </submittedName>
</protein>